<protein>
    <recommendedName>
        <fullName evidence="3">Activator of Hsp90 ATPase homolog 1-like protein</fullName>
    </recommendedName>
</protein>
<name>A0ABX4BPZ5_FLAFR</name>
<dbReference type="RefSeq" id="WP_074662209.1">
    <property type="nucleotide sequence ID" value="NZ_MUGV01000020.1"/>
</dbReference>
<keyword evidence="2" id="KW-1185">Reference proteome</keyword>
<evidence type="ECO:0000313" key="1">
    <source>
        <dbReference type="EMBL" id="OXA78682.1"/>
    </source>
</evidence>
<reference evidence="1 2" key="1">
    <citation type="submission" date="2016-11" db="EMBL/GenBank/DDBJ databases">
        <title>Whole genomes of Flavobacteriaceae.</title>
        <authorList>
            <person name="Stine C."/>
            <person name="Li C."/>
            <person name="Tadesse D."/>
        </authorList>
    </citation>
    <scope>NUCLEOTIDE SEQUENCE [LARGE SCALE GENOMIC DNA]</scope>
    <source>
        <strain evidence="1 2">DSM 15937</strain>
    </source>
</reference>
<evidence type="ECO:0000313" key="2">
    <source>
        <dbReference type="Proteomes" id="UP000198382"/>
    </source>
</evidence>
<accession>A0ABX4BPZ5</accession>
<proteinExistence type="predicted"/>
<organism evidence="1 2">
    <name type="scientific">Flavobacterium frigidimaris</name>
    <dbReference type="NCBI Taxonomy" id="262320"/>
    <lineage>
        <taxon>Bacteria</taxon>
        <taxon>Pseudomonadati</taxon>
        <taxon>Bacteroidota</taxon>
        <taxon>Flavobacteriia</taxon>
        <taxon>Flavobacteriales</taxon>
        <taxon>Flavobacteriaceae</taxon>
        <taxon>Flavobacterium</taxon>
    </lineage>
</organism>
<evidence type="ECO:0008006" key="3">
    <source>
        <dbReference type="Google" id="ProtNLM"/>
    </source>
</evidence>
<gene>
    <name evidence="1" type="ORF">B0A65_13210</name>
</gene>
<comment type="caution">
    <text evidence="1">The sequence shown here is derived from an EMBL/GenBank/DDBJ whole genome shotgun (WGS) entry which is preliminary data.</text>
</comment>
<dbReference type="Proteomes" id="UP000198382">
    <property type="component" value="Unassembled WGS sequence"/>
</dbReference>
<sequence length="154" mass="18469">MNEITFEINSNQEVWELFDKNLNSIFIHRFSPNQVIEWWKTDLKTKSGTEFKNLSVRQMEFDIQTDLSELKNILELNTDQLRIYQFDKPISDSLKIERLPEKSLNQILKQNGLRHYFFIDFEIITIGSFETDFIKSIETNPTFESRIAERKRNL</sequence>
<dbReference type="EMBL" id="MUGV01000020">
    <property type="protein sequence ID" value="OXA78682.1"/>
    <property type="molecule type" value="Genomic_DNA"/>
</dbReference>